<dbReference type="AlphaFoldDB" id="A0A2S2Q985"/>
<evidence type="ECO:0000256" key="1">
    <source>
        <dbReference type="ARBA" id="ARBA00006926"/>
    </source>
</evidence>
<evidence type="ECO:0000256" key="3">
    <source>
        <dbReference type="ARBA" id="ARBA00023002"/>
    </source>
</evidence>
<feature type="active site" evidence="4">
    <location>
        <position position="77"/>
    </location>
</feature>
<dbReference type="InterPro" id="IPR036249">
    <property type="entry name" value="Thioredoxin-like_sf"/>
</dbReference>
<dbReference type="PANTHER" id="PTHR11592:SF134">
    <property type="entry name" value="PHOSPHOLIPID HYDROPEROXIDE GLUTATHIONE PEROXIDASE"/>
    <property type="match status" value="1"/>
</dbReference>
<evidence type="ECO:0000313" key="9">
    <source>
        <dbReference type="RefSeq" id="XP_025410931.1"/>
    </source>
</evidence>
<dbReference type="Pfam" id="PF00255">
    <property type="entry name" value="GSHPx"/>
    <property type="match status" value="1"/>
</dbReference>
<keyword evidence="2 5" id="KW-0575">Peroxidase</keyword>
<evidence type="ECO:0000313" key="8">
    <source>
        <dbReference type="Proteomes" id="UP000694846"/>
    </source>
</evidence>
<proteinExistence type="inferred from homology"/>
<dbReference type="Proteomes" id="UP000694846">
    <property type="component" value="Unplaced"/>
</dbReference>
<gene>
    <name evidence="7" type="primary">GPX2_0</name>
    <name evidence="9" type="synonym">LOC112683926</name>
    <name evidence="7" type="ORF">g.176561</name>
</gene>
<dbReference type="CDD" id="cd00340">
    <property type="entry name" value="GSH_Peroxidase"/>
    <property type="match status" value="1"/>
</dbReference>
<dbReference type="PANTHER" id="PTHR11592">
    <property type="entry name" value="GLUTATHIONE PEROXIDASE"/>
    <property type="match status" value="1"/>
</dbReference>
<dbReference type="OrthoDB" id="446890at2759"/>
<keyword evidence="3 5" id="KW-0560">Oxidoreductase</keyword>
<dbReference type="PRINTS" id="PR01011">
    <property type="entry name" value="GLUTPROXDASE"/>
</dbReference>
<dbReference type="RefSeq" id="XP_025410931.1">
    <property type="nucleotide sequence ID" value="XM_025555146.1"/>
</dbReference>
<name>A0A2S2Q985_9HEMI</name>
<dbReference type="PROSITE" id="PS51355">
    <property type="entry name" value="GLUTATHIONE_PEROXID_3"/>
    <property type="match status" value="1"/>
</dbReference>
<reference evidence="9" key="2">
    <citation type="submission" date="2025-04" db="UniProtKB">
        <authorList>
            <consortium name="RefSeq"/>
        </authorList>
    </citation>
    <scope>IDENTIFICATION</scope>
    <source>
        <tissue evidence="9">Whole body</tissue>
    </source>
</reference>
<organism evidence="7">
    <name type="scientific">Sipha flava</name>
    <name type="common">yellow sugarcane aphid</name>
    <dbReference type="NCBI Taxonomy" id="143950"/>
    <lineage>
        <taxon>Eukaryota</taxon>
        <taxon>Metazoa</taxon>
        <taxon>Ecdysozoa</taxon>
        <taxon>Arthropoda</taxon>
        <taxon>Hexapoda</taxon>
        <taxon>Insecta</taxon>
        <taxon>Pterygota</taxon>
        <taxon>Neoptera</taxon>
        <taxon>Paraneoptera</taxon>
        <taxon>Hemiptera</taxon>
        <taxon>Sternorrhyncha</taxon>
        <taxon>Aphidomorpha</taxon>
        <taxon>Aphidoidea</taxon>
        <taxon>Aphididae</taxon>
        <taxon>Sipha</taxon>
    </lineage>
</organism>
<feature type="chain" id="PRO_5044579084" description="Glutathione peroxidase" evidence="6">
    <location>
        <begin position="24"/>
        <end position="199"/>
    </location>
</feature>
<evidence type="ECO:0000256" key="2">
    <source>
        <dbReference type="ARBA" id="ARBA00022559"/>
    </source>
</evidence>
<comment type="similarity">
    <text evidence="1 5">Belongs to the glutathione peroxidase family.</text>
</comment>
<evidence type="ECO:0000256" key="5">
    <source>
        <dbReference type="RuleBase" id="RU000499"/>
    </source>
</evidence>
<protein>
    <recommendedName>
        <fullName evidence="5">Glutathione peroxidase</fullName>
    </recommendedName>
</protein>
<dbReference type="GO" id="GO:0004601">
    <property type="term" value="F:peroxidase activity"/>
    <property type="evidence" value="ECO:0007669"/>
    <property type="project" value="UniProtKB-KW"/>
</dbReference>
<dbReference type="InterPro" id="IPR000889">
    <property type="entry name" value="Glutathione_peroxidase"/>
</dbReference>
<accession>A0A2S2Q985</accession>
<dbReference type="Gene3D" id="3.40.30.10">
    <property type="entry name" value="Glutaredoxin"/>
    <property type="match status" value="1"/>
</dbReference>
<evidence type="ECO:0000256" key="4">
    <source>
        <dbReference type="PIRSR" id="PIRSR000303-1"/>
    </source>
</evidence>
<reference evidence="7" key="1">
    <citation type="submission" date="2018-04" db="EMBL/GenBank/DDBJ databases">
        <title>Transcriptome assembly of Sipha flava.</title>
        <authorList>
            <person name="Scully E.D."/>
            <person name="Geib S.M."/>
            <person name="Palmer N.A."/>
            <person name="Koch K."/>
            <person name="Bradshaw J."/>
            <person name="Heng-Moss T."/>
            <person name="Sarath G."/>
        </authorList>
    </citation>
    <scope>NUCLEOTIDE SEQUENCE</scope>
</reference>
<sequence length="199" mass="23222">MTKRIVLSVLIVIIIFSRKNVSCYVPLGELDQNDYPELWSQATTVYEFTVKDLNGNDVPLEKYNGLVLVITNIATHCSLSSSAFSEFKYLQNKYYSKGLRILGFPCSQFLFEEPYDNTTIKNYVKGRRLNFDVFANVDVNGRNASELWKFLKRVKKGFIFDCIKWNFTKFIVDRNGVPVERLTVFNNNKDFEKKILMYL</sequence>
<keyword evidence="6" id="KW-0732">Signal</keyword>
<keyword evidence="8" id="KW-1185">Reference proteome</keyword>
<evidence type="ECO:0000313" key="7">
    <source>
        <dbReference type="EMBL" id="MBY74130.1"/>
    </source>
</evidence>
<dbReference type="GO" id="GO:0006979">
    <property type="term" value="P:response to oxidative stress"/>
    <property type="evidence" value="ECO:0007669"/>
    <property type="project" value="InterPro"/>
</dbReference>
<feature type="signal peptide" evidence="6">
    <location>
        <begin position="1"/>
        <end position="23"/>
    </location>
</feature>
<dbReference type="EMBL" id="GGMS01004927">
    <property type="protein sequence ID" value="MBY74130.1"/>
    <property type="molecule type" value="Transcribed_RNA"/>
</dbReference>
<dbReference type="SUPFAM" id="SSF52833">
    <property type="entry name" value="Thioredoxin-like"/>
    <property type="match status" value="1"/>
</dbReference>
<dbReference type="PIRSF" id="PIRSF000303">
    <property type="entry name" value="Glutathion_perox"/>
    <property type="match status" value="1"/>
</dbReference>
<evidence type="ECO:0000256" key="6">
    <source>
        <dbReference type="SAM" id="SignalP"/>
    </source>
</evidence>